<keyword evidence="2" id="KW-1185">Reference proteome</keyword>
<accession>A0A914PSV3</accession>
<dbReference type="AlphaFoldDB" id="A0A914PSV3"/>
<evidence type="ECO:0000313" key="3">
    <source>
        <dbReference type="WBParaSite" id="PDA_v2.g21758.t1"/>
    </source>
</evidence>
<organism evidence="2 3">
    <name type="scientific">Panagrolaimus davidi</name>
    <dbReference type="NCBI Taxonomy" id="227884"/>
    <lineage>
        <taxon>Eukaryota</taxon>
        <taxon>Metazoa</taxon>
        <taxon>Ecdysozoa</taxon>
        <taxon>Nematoda</taxon>
        <taxon>Chromadorea</taxon>
        <taxon>Rhabditida</taxon>
        <taxon>Tylenchina</taxon>
        <taxon>Panagrolaimomorpha</taxon>
        <taxon>Panagrolaimoidea</taxon>
        <taxon>Panagrolaimidae</taxon>
        <taxon>Panagrolaimus</taxon>
    </lineage>
</organism>
<sequence>MLWSMIFFLLLVATFNSLVDSAHSNYYKKIVIEYNGHKYINPYAFSDMNFTLETLDDKDFYFTARKDDPNVIPIK</sequence>
<dbReference type="WBParaSite" id="PDA_v2.g21758.t1">
    <property type="protein sequence ID" value="PDA_v2.g21758.t1"/>
    <property type="gene ID" value="PDA_v2.g21758"/>
</dbReference>
<feature type="signal peptide" evidence="1">
    <location>
        <begin position="1"/>
        <end position="21"/>
    </location>
</feature>
<evidence type="ECO:0000256" key="1">
    <source>
        <dbReference type="SAM" id="SignalP"/>
    </source>
</evidence>
<evidence type="ECO:0000313" key="2">
    <source>
        <dbReference type="Proteomes" id="UP000887578"/>
    </source>
</evidence>
<dbReference type="Proteomes" id="UP000887578">
    <property type="component" value="Unplaced"/>
</dbReference>
<protein>
    <submittedName>
        <fullName evidence="3">Uncharacterized protein</fullName>
    </submittedName>
</protein>
<name>A0A914PSV3_9BILA</name>
<keyword evidence="1" id="KW-0732">Signal</keyword>
<proteinExistence type="predicted"/>
<reference evidence="3" key="1">
    <citation type="submission" date="2022-11" db="UniProtKB">
        <authorList>
            <consortium name="WormBaseParasite"/>
        </authorList>
    </citation>
    <scope>IDENTIFICATION</scope>
</reference>
<feature type="chain" id="PRO_5037502453" evidence="1">
    <location>
        <begin position="22"/>
        <end position="75"/>
    </location>
</feature>